<gene>
    <name evidence="3" type="ordered locus">Cpin_3013</name>
</gene>
<feature type="domain" description="Endonuclease GajA/Old nuclease/RecF-like AAA" evidence="1">
    <location>
        <begin position="4"/>
        <end position="237"/>
    </location>
</feature>
<reference evidence="4" key="1">
    <citation type="submission" date="2009-08" db="EMBL/GenBank/DDBJ databases">
        <title>The complete genome of Chitinophaga pinensis DSM 2588.</title>
        <authorList>
            <consortium name="US DOE Joint Genome Institute (JGI-PGF)"/>
            <person name="Lucas S."/>
            <person name="Copeland A."/>
            <person name="Lapidus A."/>
            <person name="Glavina del Rio T."/>
            <person name="Dalin E."/>
            <person name="Tice H."/>
            <person name="Bruce D."/>
            <person name="Goodwin L."/>
            <person name="Pitluck S."/>
            <person name="Kyrpides N."/>
            <person name="Mavromatis K."/>
            <person name="Ivanova N."/>
            <person name="Mikhailova N."/>
            <person name="Sims D."/>
            <person name="Meinche L."/>
            <person name="Brettin T."/>
            <person name="Detter J.C."/>
            <person name="Han C."/>
            <person name="Larimer F."/>
            <person name="Land M."/>
            <person name="Hauser L."/>
            <person name="Markowitz V."/>
            <person name="Cheng J.-F."/>
            <person name="Hugenholtz P."/>
            <person name="Woyke T."/>
            <person name="Wu D."/>
            <person name="Spring S."/>
            <person name="Klenk H.-P."/>
            <person name="Eisen J.A."/>
        </authorList>
    </citation>
    <scope>NUCLEOTIDE SEQUENCE [LARGE SCALE GENOMIC DNA]</scope>
    <source>
        <strain evidence="4">ATCC 43595 / DSM 2588 / LMG 13176 / NBRC 15968 / NCIMB 11800 / UQM 2034</strain>
    </source>
</reference>
<organism evidence="3 4">
    <name type="scientific">Chitinophaga pinensis (strain ATCC 43595 / DSM 2588 / LMG 13176 / NBRC 15968 / NCIMB 11800 / UQM 2034)</name>
    <dbReference type="NCBI Taxonomy" id="485918"/>
    <lineage>
        <taxon>Bacteria</taxon>
        <taxon>Pseudomonadati</taxon>
        <taxon>Bacteroidota</taxon>
        <taxon>Chitinophagia</taxon>
        <taxon>Chitinophagales</taxon>
        <taxon>Chitinophagaceae</taxon>
        <taxon>Chitinophaga</taxon>
    </lineage>
</organism>
<dbReference type="SUPFAM" id="SSF52540">
    <property type="entry name" value="P-loop containing nucleoside triphosphate hydrolases"/>
    <property type="match status" value="1"/>
</dbReference>
<dbReference type="KEGG" id="cpi:Cpin_3013"/>
<dbReference type="Gene3D" id="3.40.50.300">
    <property type="entry name" value="P-loop containing nucleotide triphosphate hydrolases"/>
    <property type="match status" value="1"/>
</dbReference>
<evidence type="ECO:0008006" key="5">
    <source>
        <dbReference type="Google" id="ProtNLM"/>
    </source>
</evidence>
<dbReference type="CDD" id="cd01026">
    <property type="entry name" value="TOPRIM_OLD"/>
    <property type="match status" value="1"/>
</dbReference>
<protein>
    <recommendedName>
        <fullName evidence="5">ATP-dependent endonuclease</fullName>
    </recommendedName>
</protein>
<dbReference type="RefSeq" id="WP_012790665.1">
    <property type="nucleotide sequence ID" value="NC_013132.1"/>
</dbReference>
<dbReference type="Pfam" id="PF13175">
    <property type="entry name" value="AAA_15"/>
    <property type="match status" value="1"/>
</dbReference>
<dbReference type="PANTHER" id="PTHR43581:SF4">
    <property type="entry name" value="ATP_GTP PHOSPHATASE"/>
    <property type="match status" value="1"/>
</dbReference>
<dbReference type="EMBL" id="CP001699">
    <property type="protein sequence ID" value="ACU60489.1"/>
    <property type="molecule type" value="Genomic_DNA"/>
</dbReference>
<name>A0A979G455_CHIPD</name>
<dbReference type="InterPro" id="IPR051396">
    <property type="entry name" value="Bact_Antivir_Def_Nuclease"/>
</dbReference>
<dbReference type="Pfam" id="PF20469">
    <property type="entry name" value="OLD-like_TOPRIM"/>
    <property type="match status" value="1"/>
</dbReference>
<sequence>MKTIKKIKLLNFKRFPSLEIEFQDDLNLLIGDNEAGKSSILSAIDLVLSGSHSKVESLGIDVLLNSQAVESFFAGAKQYNRLPKLEIELYLNDQQNAELNGRANSENRTCDGLRLCCEPNDSLSHEISQILSEPDNNFPFEYYTISFKTFANHPYTGYTRYLNHVLIDSSQINNEYATKEYVKNMYRASVSDVQRYKHSNEYRRYKGDFTNNKLIDVNRTLSVYQFGVRNSTKANLFTDLTLNEGSINIENKGKGKQCFIKTDFALNRRHSLDLILLEEPENHLSHAHTKKLIDQIKGTAEKQLFISTHNSLISTRLDLRKSILLNSNTYVNAALKDLSRDTAKFFMKAPDNSVIEFVLSNKVLLVEGDAEYILLEQFYRRVSGSSLDADLVHVISVDGTSFKRYMELAALLNIRTAVIRDNDGDYKSNCIDNYAGYTSETIQVFADQDPARRTLEICVYQDNTALCDRVFTTSRRELPIQEYMLKNKTEAAFKLLDDEVARTIIVTPNHIAEAIRWIRE</sequence>
<evidence type="ECO:0000259" key="2">
    <source>
        <dbReference type="Pfam" id="PF20469"/>
    </source>
</evidence>
<dbReference type="InterPro" id="IPR027417">
    <property type="entry name" value="P-loop_NTPase"/>
</dbReference>
<dbReference type="PANTHER" id="PTHR43581">
    <property type="entry name" value="ATP/GTP PHOSPHATASE"/>
    <property type="match status" value="1"/>
</dbReference>
<accession>A0A979G455</accession>
<evidence type="ECO:0000259" key="1">
    <source>
        <dbReference type="Pfam" id="PF13175"/>
    </source>
</evidence>
<dbReference type="InterPro" id="IPR041685">
    <property type="entry name" value="AAA_GajA/Old/RecF-like"/>
</dbReference>
<reference evidence="3 4" key="2">
    <citation type="journal article" date="2010" name="Stand. Genomic Sci.">
        <title>Complete genome sequence of Chitinophaga pinensis type strain (UQM 2034).</title>
        <authorList>
            <person name="Glavina Del Rio T."/>
            <person name="Abt B."/>
            <person name="Spring S."/>
            <person name="Lapidus A."/>
            <person name="Nolan M."/>
            <person name="Tice H."/>
            <person name="Copeland A."/>
            <person name="Cheng J.F."/>
            <person name="Chen F."/>
            <person name="Bruce D."/>
            <person name="Goodwin L."/>
            <person name="Pitluck S."/>
            <person name="Ivanova N."/>
            <person name="Mavromatis K."/>
            <person name="Mikhailova N."/>
            <person name="Pati A."/>
            <person name="Chen A."/>
            <person name="Palaniappan K."/>
            <person name="Land M."/>
            <person name="Hauser L."/>
            <person name="Chang Y.J."/>
            <person name="Jeffries C.D."/>
            <person name="Chain P."/>
            <person name="Saunders E."/>
            <person name="Detter J.C."/>
            <person name="Brettin T."/>
            <person name="Rohde M."/>
            <person name="Goker M."/>
            <person name="Bristow J."/>
            <person name="Eisen J.A."/>
            <person name="Markowitz V."/>
            <person name="Hugenholtz P."/>
            <person name="Kyrpides N.C."/>
            <person name="Klenk H.P."/>
            <person name="Lucas S."/>
        </authorList>
    </citation>
    <scope>NUCLEOTIDE SEQUENCE [LARGE SCALE GENOMIC DNA]</scope>
    <source>
        <strain evidence="4">ATCC 43595 / DSM 2588 / LMG 13176 / NBRC 15968 / NCIMB 11800 / UQM 2034</strain>
    </source>
</reference>
<evidence type="ECO:0000313" key="4">
    <source>
        <dbReference type="Proteomes" id="UP000002215"/>
    </source>
</evidence>
<proteinExistence type="predicted"/>
<dbReference type="InterPro" id="IPR034139">
    <property type="entry name" value="TOPRIM_OLD"/>
</dbReference>
<dbReference type="OrthoDB" id="9792800at2"/>
<evidence type="ECO:0000313" key="3">
    <source>
        <dbReference type="EMBL" id="ACU60489.1"/>
    </source>
</evidence>
<feature type="domain" description="OLD protein-like TOPRIM" evidence="2">
    <location>
        <begin position="360"/>
        <end position="423"/>
    </location>
</feature>
<dbReference type="Proteomes" id="UP000002215">
    <property type="component" value="Chromosome"/>
</dbReference>
<dbReference type="AlphaFoldDB" id="A0A979G455"/>